<dbReference type="InterPro" id="IPR013324">
    <property type="entry name" value="RNA_pol_sigma_r3/r4-like"/>
</dbReference>
<dbReference type="Proteomes" id="UP000201898">
    <property type="component" value="Segment"/>
</dbReference>
<keyword evidence="3" id="KW-1185">Reference proteome</keyword>
<proteinExistence type="predicted"/>
<dbReference type="InterPro" id="IPR024978">
    <property type="entry name" value="Homeodomain_phBC6A51-type"/>
</dbReference>
<sequence>MMVEKIKSLQNFLKLPEKQKKAIMLLFSGEMTQSKIAEEVHVSATTLSTWKTHEDFRRGQDEYTRFMLHDLSSSAVLTMKELLNAKSEMVRYNAASYIIEKALSSGDELNKQQARKSKAEADIMEAKASAYRTPEGQDGGLNKLLAAIDESIPKDGDVNDNSD</sequence>
<dbReference type="Pfam" id="PF13022">
    <property type="entry name" value="HTH_Tnp_1_2"/>
    <property type="match status" value="1"/>
</dbReference>
<dbReference type="RefSeq" id="YP_009206657.1">
    <property type="nucleotide sequence ID" value="NC_028888.1"/>
</dbReference>
<accession>A0A0P0ICX3</accession>
<evidence type="ECO:0000313" key="3">
    <source>
        <dbReference type="Proteomes" id="UP000201898"/>
    </source>
</evidence>
<dbReference type="SUPFAM" id="SSF88659">
    <property type="entry name" value="Sigma3 and sigma4 domains of RNA polymerase sigma factors"/>
    <property type="match status" value="1"/>
</dbReference>
<feature type="domain" description="Homeodomain phBC6A51-type" evidence="1">
    <location>
        <begin position="14"/>
        <end position="87"/>
    </location>
</feature>
<gene>
    <name evidence="2" type="ORF">CL1_1</name>
</gene>
<dbReference type="GeneID" id="26633203"/>
<evidence type="ECO:0000259" key="1">
    <source>
        <dbReference type="Pfam" id="PF13022"/>
    </source>
</evidence>
<reference evidence="2 3" key="1">
    <citation type="journal article" date="2016" name="Appl. Environ. Microbiol.">
        <title>Genomic Diversity of Phages Infecting Probiotic Strains of Lactobacillus paracasei.</title>
        <authorList>
            <person name="Mercanti D.J."/>
            <person name="Rousseau G.M."/>
            <person name="Capra M.L."/>
            <person name="Quiberoni A."/>
            <person name="Tremblay D.M."/>
            <person name="Labrie S.J."/>
            <person name="Moineau S."/>
        </authorList>
    </citation>
    <scope>NUCLEOTIDE SEQUENCE [LARGE SCALE GENOMIC DNA]</scope>
</reference>
<evidence type="ECO:0000313" key="2">
    <source>
        <dbReference type="EMBL" id="ALJ97711.1"/>
    </source>
</evidence>
<dbReference type="KEGG" id="vg:26633203"/>
<name>A0A0P0ICX3_9CAUD</name>
<dbReference type="Gene3D" id="1.10.10.60">
    <property type="entry name" value="Homeodomain-like"/>
    <property type="match status" value="1"/>
</dbReference>
<dbReference type="EMBL" id="KR905066">
    <property type="protein sequence ID" value="ALJ97711.1"/>
    <property type="molecule type" value="Genomic_DNA"/>
</dbReference>
<organism evidence="2 3">
    <name type="scientific">Lactobacillus phage CL1</name>
    <dbReference type="NCBI Taxonomy" id="1739607"/>
    <lineage>
        <taxon>Viruses</taxon>
        <taxon>Duplodnaviria</taxon>
        <taxon>Heunggongvirae</taxon>
        <taxon>Uroviricota</taxon>
        <taxon>Caudoviricetes</taxon>
        <taxon>Colunavirus</taxon>
        <taxon>Colunavirus CL1</taxon>
    </lineage>
</organism>
<dbReference type="OrthoDB" id="23203at10239"/>
<protein>
    <submittedName>
        <fullName evidence="2">Small subunit terminase</fullName>
    </submittedName>
</protein>